<keyword evidence="2" id="KW-0812">Transmembrane</keyword>
<evidence type="ECO:0000313" key="4">
    <source>
        <dbReference type="Proteomes" id="UP000284476"/>
    </source>
</evidence>
<evidence type="ECO:0000256" key="2">
    <source>
        <dbReference type="SAM" id="Phobius"/>
    </source>
</evidence>
<keyword evidence="2" id="KW-1133">Transmembrane helix</keyword>
<dbReference type="RefSeq" id="WP_128209671.1">
    <property type="nucleotide sequence ID" value="NZ_JBHRSO010000024.1"/>
</dbReference>
<accession>A0A443JE22</accession>
<evidence type="ECO:0000256" key="1">
    <source>
        <dbReference type="SAM" id="MobiDB-lite"/>
    </source>
</evidence>
<comment type="caution">
    <text evidence="3">The sequence shown here is derived from an EMBL/GenBank/DDBJ whole genome shotgun (WGS) entry which is preliminary data.</text>
</comment>
<organism evidence="3 4">
    <name type="scientific">Paenirhodobacter populi</name>
    <dbReference type="NCBI Taxonomy" id="2306993"/>
    <lineage>
        <taxon>Bacteria</taxon>
        <taxon>Pseudomonadati</taxon>
        <taxon>Pseudomonadota</taxon>
        <taxon>Alphaproteobacteria</taxon>
        <taxon>Rhodobacterales</taxon>
        <taxon>Rhodobacter group</taxon>
        <taxon>Paenirhodobacter</taxon>
    </lineage>
</organism>
<reference evidence="3 4" key="1">
    <citation type="submission" date="2019-01" db="EMBL/GenBank/DDBJ databases">
        <title>Sinorhodobacter populi sp. nov. isolated from the symptomatic bark tissue of Populus euramericana canker.</title>
        <authorList>
            <person name="Xu G."/>
        </authorList>
    </citation>
    <scope>NUCLEOTIDE SEQUENCE [LARGE SCALE GENOMIC DNA]</scope>
    <source>
        <strain evidence="3 4">SK2B-1</strain>
    </source>
</reference>
<proteinExistence type="predicted"/>
<feature type="transmembrane region" description="Helical" evidence="2">
    <location>
        <begin position="36"/>
        <end position="61"/>
    </location>
</feature>
<reference evidence="3 4" key="2">
    <citation type="submission" date="2019-01" db="EMBL/GenBank/DDBJ databases">
        <authorList>
            <person name="Li Y."/>
        </authorList>
    </citation>
    <scope>NUCLEOTIDE SEQUENCE [LARGE SCALE GENOMIC DNA]</scope>
    <source>
        <strain evidence="3 4">SK2B-1</strain>
    </source>
</reference>
<dbReference type="EMBL" id="SAUZ01000018">
    <property type="protein sequence ID" value="RWR18819.1"/>
    <property type="molecule type" value="Genomic_DNA"/>
</dbReference>
<sequence>MDSKKPAQGGLGEKCQVEDIRRLGIRRWLWKFALEMALIGAHGFASGAALGLLFVAAVGVFSGDGEDGRKKEYDNHSKACAGDPDERVSPDAIRLQWCGTIWQPVPAYNGERNKSERPPCAELN</sequence>
<gene>
    <name evidence="3" type="ORF">D2T30_15790</name>
</gene>
<feature type="compositionally biased region" description="Basic and acidic residues" evidence="1">
    <location>
        <begin position="67"/>
        <end position="77"/>
    </location>
</feature>
<feature type="region of interest" description="Disordered" evidence="1">
    <location>
        <begin position="67"/>
        <end position="87"/>
    </location>
</feature>
<name>A0A443JE22_9RHOB</name>
<keyword evidence="2" id="KW-0472">Membrane</keyword>
<dbReference type="Proteomes" id="UP000284476">
    <property type="component" value="Unassembled WGS sequence"/>
</dbReference>
<evidence type="ECO:0000313" key="3">
    <source>
        <dbReference type="EMBL" id="RWR18819.1"/>
    </source>
</evidence>
<dbReference type="AlphaFoldDB" id="A0A443JE22"/>
<protein>
    <submittedName>
        <fullName evidence="3">Uncharacterized protein</fullName>
    </submittedName>
</protein>